<evidence type="ECO:0000256" key="14">
    <source>
        <dbReference type="ARBA" id="ARBA00055980"/>
    </source>
</evidence>
<dbReference type="Gene3D" id="2.20.70.70">
    <property type="match status" value="1"/>
</dbReference>
<evidence type="ECO:0000259" key="16">
    <source>
        <dbReference type="PROSITE" id="PS51178"/>
    </source>
</evidence>
<dbReference type="GO" id="GO:0046677">
    <property type="term" value="P:response to antibiotic"/>
    <property type="evidence" value="ECO:0007669"/>
    <property type="project" value="UniProtKB-KW"/>
</dbReference>
<dbReference type="CDD" id="cd06575">
    <property type="entry name" value="PASTA_Pbp2x-like_2"/>
    <property type="match status" value="1"/>
</dbReference>
<dbReference type="SUPFAM" id="SSF54184">
    <property type="entry name" value="Penicillin-binding protein 2x (pbp-2x), c-terminal domain"/>
    <property type="match status" value="2"/>
</dbReference>
<dbReference type="InterPro" id="IPR050515">
    <property type="entry name" value="Beta-lactam/transpept"/>
</dbReference>
<dbReference type="RefSeq" id="WP_139562236.1">
    <property type="nucleotide sequence ID" value="NZ_JARBEX010000003.1"/>
</dbReference>
<keyword evidence="12" id="KW-0131">Cell cycle</keyword>
<keyword evidence="7" id="KW-0133">Cell shape</keyword>
<dbReference type="Gene3D" id="3.30.70.2110">
    <property type="match status" value="1"/>
</dbReference>
<keyword evidence="5 15" id="KW-0812">Transmembrane</keyword>
<dbReference type="Proteomes" id="UP000313312">
    <property type="component" value="Unassembled WGS sequence"/>
</dbReference>
<evidence type="ECO:0000256" key="15">
    <source>
        <dbReference type="SAM" id="Phobius"/>
    </source>
</evidence>
<evidence type="ECO:0000256" key="8">
    <source>
        <dbReference type="ARBA" id="ARBA00022984"/>
    </source>
</evidence>
<dbReference type="GO" id="GO:0008658">
    <property type="term" value="F:penicillin binding"/>
    <property type="evidence" value="ECO:0007669"/>
    <property type="project" value="InterPro"/>
</dbReference>
<keyword evidence="11" id="KW-0046">Antibiotic resistance</keyword>
<evidence type="ECO:0000256" key="3">
    <source>
        <dbReference type="ARBA" id="ARBA00022475"/>
    </source>
</evidence>
<dbReference type="CDD" id="cd06576">
    <property type="entry name" value="PASTA_Pbp2x-like_1"/>
    <property type="match status" value="1"/>
</dbReference>
<evidence type="ECO:0000313" key="17">
    <source>
        <dbReference type="EMBL" id="TNK91240.1"/>
    </source>
</evidence>
<dbReference type="Gene3D" id="3.90.1310.10">
    <property type="entry name" value="Penicillin-binding protein 2a (Domain 2)"/>
    <property type="match status" value="1"/>
</dbReference>
<dbReference type="InterPro" id="IPR012338">
    <property type="entry name" value="Beta-lactam/transpept-like"/>
</dbReference>
<comment type="similarity">
    <text evidence="2">Belongs to the transpeptidase family.</text>
</comment>
<dbReference type="InterPro" id="IPR005311">
    <property type="entry name" value="PBP_dimer"/>
</dbReference>
<evidence type="ECO:0000256" key="7">
    <source>
        <dbReference type="ARBA" id="ARBA00022960"/>
    </source>
</evidence>
<comment type="caution">
    <text evidence="17">The sequence shown here is derived from an EMBL/GenBank/DDBJ whole genome shotgun (WGS) entry which is preliminary data.</text>
</comment>
<evidence type="ECO:0000256" key="6">
    <source>
        <dbReference type="ARBA" id="ARBA00022737"/>
    </source>
</evidence>
<reference evidence="17 18" key="1">
    <citation type="submission" date="2018-05" db="EMBL/GenBank/DDBJ databases">
        <title>Lactobacillus sanfranciscensis Ah4 draft denome sequence.</title>
        <authorList>
            <person name="Zhang G."/>
        </authorList>
    </citation>
    <scope>NUCLEOTIDE SEQUENCE [LARGE SCALE GENOMIC DNA]</scope>
    <source>
        <strain evidence="17 18">Ah4</strain>
    </source>
</reference>
<comment type="function">
    <text evidence="14">A transpeptidase that forms peptide cross-links between adjacent glycan strands in cell wall peptidoglycan (PG). Part of the divisome machinery that synthesizes the septal cross wall. Beta-lactams inactivate the PBPs by acylating an essential serine residue in the active site of these proteins.</text>
</comment>
<evidence type="ECO:0000256" key="4">
    <source>
        <dbReference type="ARBA" id="ARBA00022618"/>
    </source>
</evidence>
<keyword evidence="6" id="KW-0677">Repeat</keyword>
<evidence type="ECO:0000256" key="12">
    <source>
        <dbReference type="ARBA" id="ARBA00023306"/>
    </source>
</evidence>
<dbReference type="SUPFAM" id="SSF56519">
    <property type="entry name" value="Penicillin binding protein dimerisation domain"/>
    <property type="match status" value="1"/>
</dbReference>
<sequence length="717" mass="78800">MINKQNQLHNQQQAARNRRNFGRIFLFSVSLIFVAIIGSFSTKALFKTANGVDLVHKTKLLYNRSSIIQAQRGKIVANNNDPLAEDTNTYSLYAVISKKQKSASGKPEYVQNKKKTAKILSENLPVSYDAAYKVLNPKNKKAFQVEFGNAGKNIGLMTKKKIEAHHLTGLNFVAKPARLYPNGVFASHIVGLASLIQNVKTKQNNLVGQMGIEQSFNKFLTGKNGFKSSQEDNYGYKIPSGDSKEIPAKNGDNVHTTINPSLQLLLENQMNKAQQEANPKSMNAILMDAKTGKIVAASQRPTFNPETGKGLGDVWRDTLTQDLYEPGSTMKVFSLASAIDSGHYNGKATYQSGKFQIGDAIVPDWNPNGWGIISFNQGFAMSSNVAMAHVEQLMGASTWKKYINRFQLLKNNTSQIDKQAHGIIQFKEPIEQANTAFGQGIQVTALQMLQGFTAIANNGEMIQPQFISKVTDSKNKKVVKSYSKKVVGHPIKASTAISVRKHMEDAVYKPYAVGQDFKIDGYKVAAKTGTAQVTDSSGQYGNGNSSYLYSVIEMVPASHPRYIMYVTMKQPQNISTPTTKVMGDDFNVVMKKALENKITKVKTAKIPKVAGDPVSEAQNKLNSKGIQNVVIGKGNTVVKQNPSADAPKDLSRRVMLLTDGRMTMPDLTGWSREEVEDFASLTNIKVSFNGEGNVTAQSIKANDEFDEHAQLDVNLSN</sequence>
<keyword evidence="13" id="KW-0961">Cell wall biogenesis/degradation</keyword>
<keyword evidence="9 15" id="KW-1133">Transmembrane helix</keyword>
<evidence type="ECO:0000256" key="13">
    <source>
        <dbReference type="ARBA" id="ARBA00023316"/>
    </source>
</evidence>
<dbReference type="PROSITE" id="PS51178">
    <property type="entry name" value="PASTA"/>
    <property type="match status" value="2"/>
</dbReference>
<dbReference type="GO" id="GO:0008360">
    <property type="term" value="P:regulation of cell shape"/>
    <property type="evidence" value="ECO:0007669"/>
    <property type="project" value="UniProtKB-KW"/>
</dbReference>
<dbReference type="SMART" id="SM00740">
    <property type="entry name" value="PASTA"/>
    <property type="match status" value="2"/>
</dbReference>
<gene>
    <name evidence="17" type="ORF">DID87_00730</name>
</gene>
<dbReference type="GO" id="GO:0071555">
    <property type="term" value="P:cell wall organization"/>
    <property type="evidence" value="ECO:0007669"/>
    <property type="project" value="UniProtKB-KW"/>
</dbReference>
<dbReference type="GO" id="GO:0009252">
    <property type="term" value="P:peptidoglycan biosynthetic process"/>
    <property type="evidence" value="ECO:0007669"/>
    <property type="project" value="UniProtKB-KW"/>
</dbReference>
<feature type="domain" description="PASTA" evidence="16">
    <location>
        <begin position="600"/>
        <end position="660"/>
    </location>
</feature>
<dbReference type="PANTHER" id="PTHR30627:SF26">
    <property type="entry name" value="PENICILLIN-BINDING PROTEIN 2B"/>
    <property type="match status" value="1"/>
</dbReference>
<dbReference type="GO" id="GO:0051301">
    <property type="term" value="P:cell division"/>
    <property type="evidence" value="ECO:0007669"/>
    <property type="project" value="UniProtKB-KW"/>
</dbReference>
<keyword evidence="10 15" id="KW-0472">Membrane</keyword>
<dbReference type="Gene3D" id="3.40.710.10">
    <property type="entry name" value="DD-peptidase/beta-lactamase superfamily"/>
    <property type="match status" value="1"/>
</dbReference>
<dbReference type="EMBL" id="QFCR01000001">
    <property type="protein sequence ID" value="TNK91240.1"/>
    <property type="molecule type" value="Genomic_DNA"/>
</dbReference>
<evidence type="ECO:0000256" key="1">
    <source>
        <dbReference type="ARBA" id="ARBA00004162"/>
    </source>
</evidence>
<dbReference type="FunFam" id="3.40.710.10:FF:000095">
    <property type="entry name" value="Penicillin-binding protein 2x"/>
    <property type="match status" value="1"/>
</dbReference>
<dbReference type="Pfam" id="PF03793">
    <property type="entry name" value="PASTA"/>
    <property type="match status" value="2"/>
</dbReference>
<dbReference type="InterPro" id="IPR036138">
    <property type="entry name" value="PBP_dimer_sf"/>
</dbReference>
<organism evidence="17 18">
    <name type="scientific">Fructilactobacillus sanfranciscensis</name>
    <name type="common">Lactobacillus sanfranciscensis</name>
    <dbReference type="NCBI Taxonomy" id="1625"/>
    <lineage>
        <taxon>Bacteria</taxon>
        <taxon>Bacillati</taxon>
        <taxon>Bacillota</taxon>
        <taxon>Bacilli</taxon>
        <taxon>Lactobacillales</taxon>
        <taxon>Lactobacillaceae</taxon>
        <taxon>Fructilactobacillus</taxon>
    </lineage>
</organism>
<feature type="domain" description="PASTA" evidence="16">
    <location>
        <begin position="661"/>
        <end position="717"/>
    </location>
</feature>
<accession>A0A5C4TL38</accession>
<evidence type="ECO:0000256" key="10">
    <source>
        <dbReference type="ARBA" id="ARBA00023136"/>
    </source>
</evidence>
<dbReference type="InterPro" id="IPR001460">
    <property type="entry name" value="PCN-bd_Tpept"/>
</dbReference>
<proteinExistence type="inferred from homology"/>
<dbReference type="InterPro" id="IPR005543">
    <property type="entry name" value="PASTA_dom"/>
</dbReference>
<evidence type="ECO:0000256" key="5">
    <source>
        <dbReference type="ARBA" id="ARBA00022692"/>
    </source>
</evidence>
<protein>
    <submittedName>
        <fullName evidence="17">Penicillin-binding protein</fullName>
    </submittedName>
</protein>
<keyword evidence="3" id="KW-1003">Cell membrane</keyword>
<dbReference type="PANTHER" id="PTHR30627">
    <property type="entry name" value="PEPTIDOGLYCAN D,D-TRANSPEPTIDASE"/>
    <property type="match status" value="1"/>
</dbReference>
<name>A0A5C4TL38_FRUSA</name>
<evidence type="ECO:0000256" key="11">
    <source>
        <dbReference type="ARBA" id="ARBA00023251"/>
    </source>
</evidence>
<dbReference type="SUPFAM" id="SSF56601">
    <property type="entry name" value="beta-lactamase/transpeptidase-like"/>
    <property type="match status" value="1"/>
</dbReference>
<feature type="transmembrane region" description="Helical" evidence="15">
    <location>
        <begin position="21"/>
        <end position="40"/>
    </location>
</feature>
<dbReference type="GO" id="GO:0005886">
    <property type="term" value="C:plasma membrane"/>
    <property type="evidence" value="ECO:0007669"/>
    <property type="project" value="UniProtKB-SubCell"/>
</dbReference>
<evidence type="ECO:0000256" key="9">
    <source>
        <dbReference type="ARBA" id="ARBA00022989"/>
    </source>
</evidence>
<dbReference type="AlphaFoldDB" id="A0A5C4TL38"/>
<evidence type="ECO:0000313" key="18">
    <source>
        <dbReference type="Proteomes" id="UP000313312"/>
    </source>
</evidence>
<keyword evidence="4" id="KW-0132">Cell division</keyword>
<dbReference type="Pfam" id="PF00905">
    <property type="entry name" value="Transpeptidase"/>
    <property type="match status" value="1"/>
</dbReference>
<comment type="subcellular location">
    <subcellularLocation>
        <location evidence="1">Cell membrane</location>
        <topology evidence="1">Single-pass membrane protein</topology>
    </subcellularLocation>
</comment>
<evidence type="ECO:0000256" key="2">
    <source>
        <dbReference type="ARBA" id="ARBA00007171"/>
    </source>
</evidence>
<dbReference type="Pfam" id="PF03717">
    <property type="entry name" value="PBP_dimer"/>
    <property type="match status" value="1"/>
</dbReference>
<keyword evidence="8" id="KW-0573">Peptidoglycan synthesis</keyword>